<name>A0ABR8FK18_9NOST</name>
<evidence type="ECO:0000313" key="2">
    <source>
        <dbReference type="Proteomes" id="UP000640531"/>
    </source>
</evidence>
<dbReference type="EMBL" id="JACJST010000014">
    <property type="protein sequence ID" value="MBD2569274.1"/>
    <property type="molecule type" value="Genomic_DNA"/>
</dbReference>
<gene>
    <name evidence="1" type="ORF">H6G59_15485</name>
</gene>
<protein>
    <submittedName>
        <fullName evidence="1">Uncharacterized protein</fullName>
    </submittedName>
</protein>
<sequence>MLTAKSLQKVIDAARSLPINDQLQLLQVIALDLQQSDNLEALQASFWENQSIDKLLQQQSTPIITDIQSLTVDSWKEDESTDQFEQFIADSRRTDRTIQ</sequence>
<proteinExistence type="predicted"/>
<keyword evidence="2" id="KW-1185">Reference proteome</keyword>
<comment type="caution">
    <text evidence="1">The sequence shown here is derived from an EMBL/GenBank/DDBJ whole genome shotgun (WGS) entry which is preliminary data.</text>
</comment>
<reference evidence="1 2" key="1">
    <citation type="journal article" date="2020" name="ISME J.">
        <title>Comparative genomics reveals insights into cyanobacterial evolution and habitat adaptation.</title>
        <authorList>
            <person name="Chen M.Y."/>
            <person name="Teng W.K."/>
            <person name="Zhao L."/>
            <person name="Hu C.X."/>
            <person name="Zhou Y.K."/>
            <person name="Han B.P."/>
            <person name="Song L.R."/>
            <person name="Shu W.S."/>
        </authorList>
    </citation>
    <scope>NUCLEOTIDE SEQUENCE [LARGE SCALE GENOMIC DNA]</scope>
    <source>
        <strain evidence="1 2">FACHB-196</strain>
    </source>
</reference>
<accession>A0ABR8FK18</accession>
<dbReference type="RefSeq" id="WP_190715925.1">
    <property type="nucleotide sequence ID" value="NZ_JACJST010000014.1"/>
</dbReference>
<dbReference type="Proteomes" id="UP000640531">
    <property type="component" value="Unassembled WGS sequence"/>
</dbReference>
<evidence type="ECO:0000313" key="1">
    <source>
        <dbReference type="EMBL" id="MBD2569274.1"/>
    </source>
</evidence>
<organism evidence="1 2">
    <name type="scientific">Anabaena lutea FACHB-196</name>
    <dbReference type="NCBI Taxonomy" id="2692881"/>
    <lineage>
        <taxon>Bacteria</taxon>
        <taxon>Bacillati</taxon>
        <taxon>Cyanobacteriota</taxon>
        <taxon>Cyanophyceae</taxon>
        <taxon>Nostocales</taxon>
        <taxon>Nostocaceae</taxon>
        <taxon>Anabaena</taxon>
    </lineage>
</organism>